<protein>
    <recommendedName>
        <fullName evidence="6">Translocation and assembly module TamB C-terminal domain-containing protein</fullName>
    </recommendedName>
</protein>
<dbReference type="PANTHER" id="PTHR36985:SF1">
    <property type="entry name" value="TRANSLOCATION AND ASSEMBLY MODULE SUBUNIT TAMB"/>
    <property type="match status" value="1"/>
</dbReference>
<dbReference type="InterPro" id="IPR007452">
    <property type="entry name" value="TamB_C"/>
</dbReference>
<proteinExistence type="predicted"/>
<organism evidence="7 8">
    <name type="scientific">Rhodovibrio sodomensis</name>
    <dbReference type="NCBI Taxonomy" id="1088"/>
    <lineage>
        <taxon>Bacteria</taxon>
        <taxon>Pseudomonadati</taxon>
        <taxon>Pseudomonadota</taxon>
        <taxon>Alphaproteobacteria</taxon>
        <taxon>Rhodospirillales</taxon>
        <taxon>Rhodovibrionaceae</taxon>
        <taxon>Rhodovibrio</taxon>
    </lineage>
</organism>
<comment type="caution">
    <text evidence="7">The sequence shown here is derived from an EMBL/GenBank/DDBJ whole genome shotgun (WGS) entry which is preliminary data.</text>
</comment>
<evidence type="ECO:0000256" key="4">
    <source>
        <dbReference type="ARBA" id="ARBA00023136"/>
    </source>
</evidence>
<comment type="subcellular location">
    <subcellularLocation>
        <location evidence="1">Membrane</location>
        <topology evidence="1">Single-pass membrane protein</topology>
    </subcellularLocation>
</comment>
<gene>
    <name evidence="7" type="ORF">CKO28_05720</name>
</gene>
<keyword evidence="8" id="KW-1185">Reference proteome</keyword>
<evidence type="ECO:0000256" key="3">
    <source>
        <dbReference type="ARBA" id="ARBA00022989"/>
    </source>
</evidence>
<dbReference type="Pfam" id="PF11739">
    <property type="entry name" value="YdbH-like"/>
    <property type="match status" value="1"/>
</dbReference>
<reference evidence="7 8" key="1">
    <citation type="journal article" date="2020" name="Microorganisms">
        <title>Osmotic Adaptation and Compatible Solute Biosynthesis of Phototrophic Bacteria as Revealed from Genome Analyses.</title>
        <authorList>
            <person name="Imhoff J.F."/>
            <person name="Rahn T."/>
            <person name="Kunzel S."/>
            <person name="Keller A."/>
            <person name="Neulinger S.C."/>
        </authorList>
    </citation>
    <scope>NUCLEOTIDE SEQUENCE [LARGE SCALE GENOMIC DNA]</scope>
    <source>
        <strain evidence="7 8">DSM 9895</strain>
    </source>
</reference>
<evidence type="ECO:0000256" key="1">
    <source>
        <dbReference type="ARBA" id="ARBA00004167"/>
    </source>
</evidence>
<dbReference type="EMBL" id="NRRL01000008">
    <property type="protein sequence ID" value="MBK1667528.1"/>
    <property type="molecule type" value="Genomic_DNA"/>
</dbReference>
<name>A0ABS1DAQ2_9PROT</name>
<keyword evidence="4" id="KW-0472">Membrane</keyword>
<dbReference type="RefSeq" id="WP_200339684.1">
    <property type="nucleotide sequence ID" value="NZ_NRRL01000008.1"/>
</dbReference>
<evidence type="ECO:0000259" key="6">
    <source>
        <dbReference type="Pfam" id="PF04357"/>
    </source>
</evidence>
<feature type="domain" description="Translocation and assembly module TamB C-terminal" evidence="6">
    <location>
        <begin position="1122"/>
        <end position="1477"/>
    </location>
</feature>
<dbReference type="PANTHER" id="PTHR36985">
    <property type="entry name" value="TRANSLOCATION AND ASSEMBLY MODULE SUBUNIT TAMB"/>
    <property type="match status" value="1"/>
</dbReference>
<evidence type="ECO:0000256" key="5">
    <source>
        <dbReference type="SAM" id="MobiDB-lite"/>
    </source>
</evidence>
<dbReference type="Pfam" id="PF04357">
    <property type="entry name" value="TamB"/>
    <property type="match status" value="1"/>
</dbReference>
<evidence type="ECO:0000256" key="2">
    <source>
        <dbReference type="ARBA" id="ARBA00022692"/>
    </source>
</evidence>
<accession>A0ABS1DAQ2</accession>
<feature type="region of interest" description="Disordered" evidence="5">
    <location>
        <begin position="1221"/>
        <end position="1246"/>
    </location>
</feature>
<keyword evidence="3" id="KW-1133">Transmembrane helix</keyword>
<keyword evidence="2" id="KW-0812">Transmembrane</keyword>
<evidence type="ECO:0000313" key="7">
    <source>
        <dbReference type="EMBL" id="MBK1667528.1"/>
    </source>
</evidence>
<dbReference type="Proteomes" id="UP001296873">
    <property type="component" value="Unassembled WGS sequence"/>
</dbReference>
<evidence type="ECO:0000313" key="8">
    <source>
        <dbReference type="Proteomes" id="UP001296873"/>
    </source>
</evidence>
<sequence length="1477" mass="152366">MRLRRPLKIAGWTLGSLVGVLLLALLGLWAAANTERGQAWIAAAVESALSAPGTPATVAGLQGPLPQEIRLGRLVLRDADGPWLTLEGVRLSWSPLALLSGRLDLQAVTAARIALDRLPAGGPAAAEAPAEETEPGAFELPELPVAIRLRRLAVARLELGEAIAGTAAAFQVRGQAAAPQDGRLTTQLAVTRLGGPSGSLRLDAAYDPGPRNLSVDLKLDAPPDGLLARLAELPAGAGATLSLTGDGPVEAWQGELTARIGEAARLETAVRLDDFSRLALDGEAAAPGYLSGAVARLVGGPVRFDLAVARNGEAGVTIARGQIQTGTFAAQLSGGLAPDGSTLDAAVDLTVTDPAPLNALAAPVELAGLSARLTARGAVAAPELRLSAQAAEAGVPQAGAERVSVDLRYTPDGAITQGRAHVEVHGARSRFRIDALSHYDGHPISARLDGRLDLDAMTLRQASLSASLRDLQLRLDGSADLAGPSGDAAFDVQLANLTQLDPVVPLGLSGHGTLSGHARFDATGSGGDPLVAATIMGDLQQVGASIPLLQALLQDRVQLATDLRLAADGGLTLSELSLDTPNARIRGKLAVPGDFASLDARFTGTVPDAGVLAPALNVPLAGSAELTAHLSGALANPGVDADLRLSEAVVAGQRLGTARVRADVRTLASRPQGRLQLDTTDGPAGPVDAETRFALTGENLRLSAIRAAVPGLDVRGERLDVPLAGGALDGALEIASDQMRPLLSRVAGLDASAAADLTVTLGPDGAGGQRVALGGAITQVALPDGGPTVERIELDGTVDNAFSTPNADLSVNLLRAAAGPIAMERLRVTARGTPGDLDIKAEGQGRGAGTLDQPIAVSLAGNLGEDGPARVISLATLRLEVGARTIALARPARMRLQGPEFAVRDLALDVGDGRITLDARRGAERIELTLDADRIPLSYSRLALAEPQLTGRLNARAQVSGPLDGPTGAVNLTLSEVGSEGTDLPPLDARMDLRLNPAGRLIANGRVTGLGDSPLQLTADVPVELALAPSFKAGLRQDDEMTGRVTWTGEVAPLMPLVPATGHRLTGRANLDLQIAGTPGNPELFGTARLDQARYENLDTGTLLTELQATVRATGQRIEIARFTAEDGGDGTLEITGGLDLPRSGTRSEIAVDIDARSAKLARLDFLVVDADVDMQVSGSLQDMLISGTVTVNQAEARIPDNLPPEVGDLNVVSERALQARQQAEDKAAKSGRPAQPAEAPSRTELDIAIDVPGQTFVRGNGLDSEWQGNLLVTGTASQPIVRGQLQAVRGRVSLLNKTFILQRGQVSFSGGREINPRLDVRAVHESPDFTAIVLVSGSASQPSFELKSVPQLPQEQVLSRLLFGKSPGELGPVESAQLAAAVAQLSLGGGGPGVIERLRSFVGVDVLQIGGSADAGPTVEAGQYVTEDVFVGVEQGAGLDSSQVKVEVDVTEHIKLESAAGVSGGSSVGVQFHWDY</sequence>
<dbReference type="InterPro" id="IPR021730">
    <property type="entry name" value="YdbH"/>
</dbReference>